<dbReference type="InterPro" id="IPR036388">
    <property type="entry name" value="WH-like_DNA-bd_sf"/>
</dbReference>
<dbReference type="Pfam" id="PF08223">
    <property type="entry name" value="PaaX_C"/>
    <property type="match status" value="1"/>
</dbReference>
<evidence type="ECO:0000259" key="3">
    <source>
        <dbReference type="Pfam" id="PF20803"/>
    </source>
</evidence>
<keyword evidence="5" id="KW-1185">Reference proteome</keyword>
<feature type="domain" description="Transcriptional repressor PaaX-like C-terminal" evidence="2">
    <location>
        <begin position="171"/>
        <end position="253"/>
    </location>
</feature>
<evidence type="ECO:0000313" key="4">
    <source>
        <dbReference type="EMBL" id="WSE35103.1"/>
    </source>
</evidence>
<dbReference type="Pfam" id="PF20803">
    <property type="entry name" value="PaaX_M"/>
    <property type="match status" value="1"/>
</dbReference>
<dbReference type="Gene3D" id="1.20.58.1460">
    <property type="match status" value="1"/>
</dbReference>
<dbReference type="Gene3D" id="3.30.70.2650">
    <property type="match status" value="1"/>
</dbReference>
<evidence type="ECO:0000259" key="2">
    <source>
        <dbReference type="Pfam" id="PF08223"/>
    </source>
</evidence>
<accession>A0ABZ1IN41</accession>
<gene>
    <name evidence="4" type="ORF">VSH64_04790</name>
</gene>
<feature type="domain" description="Transcriptional repressor PaaX-like N-terminal" evidence="1">
    <location>
        <begin position="2"/>
        <end position="63"/>
    </location>
</feature>
<dbReference type="InterPro" id="IPR012906">
    <property type="entry name" value="PaaX-like_N"/>
</dbReference>
<dbReference type="InterPro" id="IPR013225">
    <property type="entry name" value="PaaX_C"/>
</dbReference>
<evidence type="ECO:0000259" key="1">
    <source>
        <dbReference type="Pfam" id="PF07848"/>
    </source>
</evidence>
<dbReference type="Pfam" id="PF07848">
    <property type="entry name" value="PaaX"/>
    <property type="match status" value="1"/>
</dbReference>
<dbReference type="EMBL" id="CP142149">
    <property type="protein sequence ID" value="WSE35103.1"/>
    <property type="molecule type" value="Genomic_DNA"/>
</dbReference>
<protein>
    <submittedName>
        <fullName evidence="4">PaaX family transcriptional regulator C-terminal domain-containing protein</fullName>
    </submittedName>
</protein>
<name>A0ABZ1IN41_9PSEU</name>
<reference evidence="4 5" key="1">
    <citation type="journal article" date="2015" name="Int. J. Syst. Evol. Microbiol.">
        <title>Amycolatopsis rhabdoformis sp. nov., an actinomycete isolated from a tropical forest soil.</title>
        <authorList>
            <person name="Souza W.R."/>
            <person name="Silva R.E."/>
            <person name="Goodfellow M."/>
            <person name="Busarakam K."/>
            <person name="Figueiro F.S."/>
            <person name="Ferreira D."/>
            <person name="Rodrigues-Filho E."/>
            <person name="Moraes L.A.B."/>
            <person name="Zucchi T.D."/>
        </authorList>
    </citation>
    <scope>NUCLEOTIDE SEQUENCE [LARGE SCALE GENOMIC DNA]</scope>
    <source>
        <strain evidence="4 5">NCIMB 14900</strain>
    </source>
</reference>
<proteinExistence type="predicted"/>
<dbReference type="PANTHER" id="PTHR30319:SF1">
    <property type="entry name" value="TRANSCRIPTIONAL REPRESSOR PAAX"/>
    <property type="match status" value="1"/>
</dbReference>
<sequence length="260" mass="29652">MLMTVLGEYVLPRQDPVWTSSLVDALALFKVEEKSARQALARASGEGWLKSERAGRRVRWVLTPPGRRLLSEGAERIYGFGRQTGQWDRTWLVLLVSVPESQRDLRHRMRTRLSWAGFGSPAPGVWISPNTAAEAEAARLVAELTDGGQAMSFVASYAEIGDEQQMVARAWDLRELEHHYERFIDEFTGLAPRSGEAVLLAQTRLVHEWRRFPFLDPDLPRSLLPDRWSGTQAAELFLTRHAEWRDEAQQHWDSFVESGD</sequence>
<dbReference type="Proteomes" id="UP001330812">
    <property type="component" value="Chromosome"/>
</dbReference>
<dbReference type="Gene3D" id="1.10.10.10">
    <property type="entry name" value="Winged helix-like DNA-binding domain superfamily/Winged helix DNA-binding domain"/>
    <property type="match status" value="1"/>
</dbReference>
<dbReference type="InterPro" id="IPR011965">
    <property type="entry name" value="PaaX_trns_reg"/>
</dbReference>
<dbReference type="PIRSF" id="PIRSF020623">
    <property type="entry name" value="PaaX"/>
    <property type="match status" value="1"/>
</dbReference>
<feature type="domain" description="Transcriptional repressor PaaX-like central Cas2-like" evidence="3">
    <location>
        <begin position="86"/>
        <end position="167"/>
    </location>
</feature>
<evidence type="ECO:0000313" key="5">
    <source>
        <dbReference type="Proteomes" id="UP001330812"/>
    </source>
</evidence>
<dbReference type="PANTHER" id="PTHR30319">
    <property type="entry name" value="PHENYLACETIC ACID REGULATOR-RELATED TRANSCRIPTIONAL REPRESSOR"/>
    <property type="match status" value="1"/>
</dbReference>
<dbReference type="InterPro" id="IPR048846">
    <property type="entry name" value="PaaX-like_central"/>
</dbReference>
<organism evidence="4 5">
    <name type="scientific">Amycolatopsis rhabdoformis</name>
    <dbReference type="NCBI Taxonomy" id="1448059"/>
    <lineage>
        <taxon>Bacteria</taxon>
        <taxon>Bacillati</taxon>
        <taxon>Actinomycetota</taxon>
        <taxon>Actinomycetes</taxon>
        <taxon>Pseudonocardiales</taxon>
        <taxon>Pseudonocardiaceae</taxon>
        <taxon>Amycolatopsis</taxon>
    </lineage>
</organism>